<name>A0ABP4WIG4_9MICC</name>
<evidence type="ECO:0000313" key="1">
    <source>
        <dbReference type="EMBL" id="GAA1752926.1"/>
    </source>
</evidence>
<proteinExistence type="predicted"/>
<organism evidence="1 2">
    <name type="scientific">Kocuria aegyptia</name>
    <dbReference type="NCBI Taxonomy" id="330943"/>
    <lineage>
        <taxon>Bacteria</taxon>
        <taxon>Bacillati</taxon>
        <taxon>Actinomycetota</taxon>
        <taxon>Actinomycetes</taxon>
        <taxon>Micrococcales</taxon>
        <taxon>Micrococcaceae</taxon>
        <taxon>Kocuria</taxon>
    </lineage>
</organism>
<comment type="caution">
    <text evidence="1">The sequence shown here is derived from an EMBL/GenBank/DDBJ whole genome shotgun (WGS) entry which is preliminary data.</text>
</comment>
<keyword evidence="2" id="KW-1185">Reference proteome</keyword>
<accession>A0ABP4WIG4</accession>
<protein>
    <submittedName>
        <fullName evidence="1">Uncharacterized protein</fullName>
    </submittedName>
</protein>
<dbReference type="EMBL" id="BAAAOA010000010">
    <property type="protein sequence ID" value="GAA1752926.1"/>
    <property type="molecule type" value="Genomic_DNA"/>
</dbReference>
<dbReference type="Proteomes" id="UP001501204">
    <property type="component" value="Unassembled WGS sequence"/>
</dbReference>
<evidence type="ECO:0000313" key="2">
    <source>
        <dbReference type="Proteomes" id="UP001501204"/>
    </source>
</evidence>
<reference evidence="2" key="1">
    <citation type="journal article" date="2019" name="Int. J. Syst. Evol. Microbiol.">
        <title>The Global Catalogue of Microorganisms (GCM) 10K type strain sequencing project: providing services to taxonomists for standard genome sequencing and annotation.</title>
        <authorList>
            <consortium name="The Broad Institute Genomics Platform"/>
            <consortium name="The Broad Institute Genome Sequencing Center for Infectious Disease"/>
            <person name="Wu L."/>
            <person name="Ma J."/>
        </authorList>
    </citation>
    <scope>NUCLEOTIDE SEQUENCE [LARGE SCALE GENOMIC DNA]</scope>
    <source>
        <strain evidence="2">JCM 14735</strain>
    </source>
</reference>
<gene>
    <name evidence="1" type="ORF">GCM10009767_09980</name>
</gene>
<sequence length="371" mass="36811">MLERELGDVEQVAACHDQVLSDGLGIARLERSQLGTGRFVEFATCDVLVDLGRTVAVGRDVVPVVAPAPVALVAVRGSSTVVASGGVPTTPLTLAVVAAVTARAVPATALRLAVITTAAVALALTTRPPLTRPIITTITPRGVPPTALSLAVITTITARAVPATALRLAVITTAAVALALTTRPPLTRPIITTITARAVPATALSLAVITTITPRGVPATALSLAVITTITPRGVPTTTLSLAVITTAAVALALTTRPPLTRPIITTITPRGVPTTAIVLPVVAGPVDGASSLGAASARLAVASGAAPTVVEPAPVRSTGPVALAPGSSAGPAIAGTPVPALVPGPVLERLGHVPLLCADAVPVGSRGCRR</sequence>